<proteinExistence type="predicted"/>
<dbReference type="Proteomes" id="UP000036367">
    <property type="component" value="Unassembled WGS sequence"/>
</dbReference>
<gene>
    <name evidence="1" type="ORF">RISK_003531</name>
</gene>
<name>A0A0J1BCZ6_RHOIS</name>
<evidence type="ECO:0000313" key="2">
    <source>
        <dbReference type="Proteomes" id="UP000036367"/>
    </source>
</evidence>
<keyword evidence="2" id="KW-1185">Reference proteome</keyword>
<sequence>MRILPVAIQPLFVLHLDSPSKRICLSPSQIGCLPSEAVETDVPLAL</sequence>
<dbReference type="STRING" id="595434.RISK_003531"/>
<dbReference type="EMBL" id="LECT01000028">
    <property type="protein sequence ID" value="KLU04477.1"/>
    <property type="molecule type" value="Genomic_DNA"/>
</dbReference>
<organism evidence="1 2">
    <name type="scientific">Rhodopirellula islandica</name>
    <dbReference type="NCBI Taxonomy" id="595434"/>
    <lineage>
        <taxon>Bacteria</taxon>
        <taxon>Pseudomonadati</taxon>
        <taxon>Planctomycetota</taxon>
        <taxon>Planctomycetia</taxon>
        <taxon>Pirellulales</taxon>
        <taxon>Pirellulaceae</taxon>
        <taxon>Rhodopirellula</taxon>
    </lineage>
</organism>
<dbReference type="AlphaFoldDB" id="A0A0J1BCZ6"/>
<protein>
    <submittedName>
        <fullName evidence="1">Uncharacterized protein</fullName>
    </submittedName>
</protein>
<reference evidence="1" key="1">
    <citation type="submission" date="2015-05" db="EMBL/GenBank/DDBJ databases">
        <title>Permanent draft genome of Rhodopirellula islandicus K833.</title>
        <authorList>
            <person name="Kizina J."/>
            <person name="Richter M."/>
            <person name="Glockner F.O."/>
            <person name="Harder J."/>
        </authorList>
    </citation>
    <scope>NUCLEOTIDE SEQUENCE [LARGE SCALE GENOMIC DNA]</scope>
    <source>
        <strain evidence="1">K833</strain>
    </source>
</reference>
<evidence type="ECO:0000313" key="1">
    <source>
        <dbReference type="EMBL" id="KLU04477.1"/>
    </source>
</evidence>
<dbReference type="PATRIC" id="fig|595434.4.peg.3362"/>
<accession>A0A0J1BCZ6</accession>
<comment type="caution">
    <text evidence="1">The sequence shown here is derived from an EMBL/GenBank/DDBJ whole genome shotgun (WGS) entry which is preliminary data.</text>
</comment>